<sequence>MASNTKMTCFDARLLCGLSAVSRTWVITKKLTERAAPMTDHDVKVGRGSAKTVGKFLCHFVGDPNQIAFMRIYQQIPITGTEDADHDTLARQAVAPGVCGELESFKMLQNGGYIVWDKVPGELLTKEFFWALDITARKDIRAKFRDAYEISKIIFDQSTGNLYISGFRMGWLIIGKIEWSEARYVEFELAEPSEEGD</sequence>
<keyword evidence="2" id="KW-1185">Reference proteome</keyword>
<dbReference type="AlphaFoldDB" id="A0A9X0C9J8"/>
<protein>
    <submittedName>
        <fullName evidence="1">Uncharacterized protein</fullName>
    </submittedName>
</protein>
<gene>
    <name evidence="1" type="ORF">N7463_003007</name>
</gene>
<dbReference type="OrthoDB" id="5401170at2759"/>
<organism evidence="1 2">
    <name type="scientific">Penicillium fimorum</name>
    <dbReference type="NCBI Taxonomy" id="1882269"/>
    <lineage>
        <taxon>Eukaryota</taxon>
        <taxon>Fungi</taxon>
        <taxon>Dikarya</taxon>
        <taxon>Ascomycota</taxon>
        <taxon>Pezizomycotina</taxon>
        <taxon>Eurotiomycetes</taxon>
        <taxon>Eurotiomycetidae</taxon>
        <taxon>Eurotiales</taxon>
        <taxon>Aspergillaceae</taxon>
        <taxon>Penicillium</taxon>
    </lineage>
</organism>
<dbReference type="EMBL" id="JAPWDS010000002">
    <property type="protein sequence ID" value="KAJ5513455.1"/>
    <property type="molecule type" value="Genomic_DNA"/>
</dbReference>
<dbReference type="Proteomes" id="UP001149954">
    <property type="component" value="Unassembled WGS sequence"/>
</dbReference>
<proteinExistence type="predicted"/>
<reference evidence="1" key="2">
    <citation type="journal article" date="2023" name="IMA Fungus">
        <title>Comparative genomic study of the Penicillium genus elucidates a diverse pangenome and 15 lateral gene transfer events.</title>
        <authorList>
            <person name="Petersen C."/>
            <person name="Sorensen T."/>
            <person name="Nielsen M.R."/>
            <person name="Sondergaard T.E."/>
            <person name="Sorensen J.L."/>
            <person name="Fitzpatrick D.A."/>
            <person name="Frisvad J.C."/>
            <person name="Nielsen K.L."/>
        </authorList>
    </citation>
    <scope>NUCLEOTIDE SEQUENCE</scope>
    <source>
        <strain evidence="1">IBT 29495</strain>
    </source>
</reference>
<comment type="caution">
    <text evidence="1">The sequence shown here is derived from an EMBL/GenBank/DDBJ whole genome shotgun (WGS) entry which is preliminary data.</text>
</comment>
<accession>A0A9X0C9J8</accession>
<evidence type="ECO:0000313" key="1">
    <source>
        <dbReference type="EMBL" id="KAJ5513455.1"/>
    </source>
</evidence>
<evidence type="ECO:0000313" key="2">
    <source>
        <dbReference type="Proteomes" id="UP001149954"/>
    </source>
</evidence>
<reference evidence="1" key="1">
    <citation type="submission" date="2022-12" db="EMBL/GenBank/DDBJ databases">
        <authorList>
            <person name="Petersen C."/>
        </authorList>
    </citation>
    <scope>NUCLEOTIDE SEQUENCE</scope>
    <source>
        <strain evidence="1">IBT 29495</strain>
    </source>
</reference>
<name>A0A9X0C9J8_9EURO</name>